<comment type="caution">
    <text evidence="1">The sequence shown here is derived from an EMBL/GenBank/DDBJ whole genome shotgun (WGS) entry which is preliminary data.</text>
</comment>
<evidence type="ECO:0000313" key="1">
    <source>
        <dbReference type="EMBL" id="MDI2091883.1"/>
    </source>
</evidence>
<sequence>MEKRSKTIAIRVTQDEYEKLQKIKTKARLAEWMRERCLLERYAVKKYDPDLVYEVNKIGVNINQITKALHLNPTHQTQKIINELKLLNEKLDRIIEYRCW</sequence>
<keyword evidence="2" id="KW-1185">Reference proteome</keyword>
<name>A0ABT6Q452_9PROT</name>
<protein>
    <submittedName>
        <fullName evidence="1">Plasmid mobilization relaxosome protein MobC</fullName>
    </submittedName>
</protein>
<dbReference type="Proteomes" id="UP001431634">
    <property type="component" value="Unassembled WGS sequence"/>
</dbReference>
<dbReference type="Pfam" id="PF21983">
    <property type="entry name" value="NikA-like"/>
    <property type="match status" value="1"/>
</dbReference>
<reference evidence="1" key="1">
    <citation type="submission" date="2023-05" db="EMBL/GenBank/DDBJ databases">
        <title>Whole genome sequence of Commensalibacter sp.</title>
        <authorList>
            <person name="Charoenyingcharoen P."/>
            <person name="Yukphan P."/>
        </authorList>
    </citation>
    <scope>NUCLEOTIDE SEQUENCE</scope>
    <source>
        <strain evidence="1">TBRC 16381</strain>
    </source>
</reference>
<gene>
    <name evidence="1" type="primary">mobC</name>
    <name evidence="1" type="ORF">QJV27_10970</name>
</gene>
<evidence type="ECO:0000313" key="2">
    <source>
        <dbReference type="Proteomes" id="UP001431634"/>
    </source>
</evidence>
<dbReference type="EMBL" id="JASBAO010000003">
    <property type="protein sequence ID" value="MDI2091883.1"/>
    <property type="molecule type" value="Genomic_DNA"/>
</dbReference>
<accession>A0ABT6Q452</accession>
<dbReference type="RefSeq" id="WP_281449050.1">
    <property type="nucleotide sequence ID" value="NZ_JASBAO010000003.1"/>
</dbReference>
<dbReference type="InterPro" id="IPR053842">
    <property type="entry name" value="NikA-like"/>
</dbReference>
<organism evidence="1 2">
    <name type="scientific">Commensalibacter oyaizuii</name>
    <dbReference type="NCBI Taxonomy" id="3043873"/>
    <lineage>
        <taxon>Bacteria</taxon>
        <taxon>Pseudomonadati</taxon>
        <taxon>Pseudomonadota</taxon>
        <taxon>Alphaproteobacteria</taxon>
        <taxon>Acetobacterales</taxon>
        <taxon>Acetobacteraceae</taxon>
    </lineage>
</organism>
<proteinExistence type="predicted"/>